<feature type="domain" description="Thioredoxin-like fold" evidence="2">
    <location>
        <begin position="126"/>
        <end position="247"/>
    </location>
</feature>
<dbReference type="AlphaFoldDB" id="A0A4V3DKJ4"/>
<evidence type="ECO:0000313" key="3">
    <source>
        <dbReference type="EMBL" id="TDR34811.1"/>
    </source>
</evidence>
<dbReference type="SUPFAM" id="SSF54423">
    <property type="entry name" value="DsbC/DsbG N-terminal domain-like"/>
    <property type="match status" value="1"/>
</dbReference>
<evidence type="ECO:0000313" key="4">
    <source>
        <dbReference type="Proteomes" id="UP000294958"/>
    </source>
</evidence>
<comment type="subcellular location">
    <subcellularLocation>
        <location evidence="1">Periplasm</location>
    </subcellularLocation>
</comment>
<dbReference type="InterPro" id="IPR009094">
    <property type="entry name" value="DiS-bond_isomerase_DsbC/G_N_sf"/>
</dbReference>
<name>A0A4V3DKJ4_9HYPH</name>
<dbReference type="Gene3D" id="3.40.30.10">
    <property type="entry name" value="Glutaredoxin"/>
    <property type="match status" value="1"/>
</dbReference>
<dbReference type="NCBIfam" id="NF008657">
    <property type="entry name" value="PRK11657.1"/>
    <property type="match status" value="1"/>
</dbReference>
<accession>A0A4V3DKJ4</accession>
<dbReference type="RefSeq" id="WP_208110830.1">
    <property type="nucleotide sequence ID" value="NZ_SNZF01000012.1"/>
</dbReference>
<comment type="similarity">
    <text evidence="1">Belongs to the thioredoxin family. DsbC subfamily.</text>
</comment>
<organism evidence="3 4">
    <name type="scientific">Aquamicrobium defluvii</name>
    <dbReference type="NCBI Taxonomy" id="69279"/>
    <lineage>
        <taxon>Bacteria</taxon>
        <taxon>Pseudomonadati</taxon>
        <taxon>Pseudomonadota</taxon>
        <taxon>Alphaproteobacteria</taxon>
        <taxon>Hyphomicrobiales</taxon>
        <taxon>Phyllobacteriaceae</taxon>
        <taxon>Aquamicrobium</taxon>
    </lineage>
</organism>
<evidence type="ECO:0000256" key="1">
    <source>
        <dbReference type="RuleBase" id="RU364038"/>
    </source>
</evidence>
<keyword evidence="1" id="KW-0732">Signal</keyword>
<dbReference type="GO" id="GO:0042597">
    <property type="term" value="C:periplasmic space"/>
    <property type="evidence" value="ECO:0007669"/>
    <property type="project" value="UniProtKB-SubCell"/>
</dbReference>
<keyword evidence="4" id="KW-1185">Reference proteome</keyword>
<keyword evidence="1" id="KW-0676">Redox-active center</keyword>
<dbReference type="Pfam" id="PF13098">
    <property type="entry name" value="Thioredoxin_2"/>
    <property type="match status" value="1"/>
</dbReference>
<gene>
    <name evidence="3" type="ORF">DES43_11223</name>
</gene>
<dbReference type="InterPro" id="IPR036249">
    <property type="entry name" value="Thioredoxin-like_sf"/>
</dbReference>
<dbReference type="InterPro" id="IPR033954">
    <property type="entry name" value="DiS-bond_Isoase_DsbC/G"/>
</dbReference>
<dbReference type="CDD" id="cd03020">
    <property type="entry name" value="DsbA_DsbC_DsbG"/>
    <property type="match status" value="1"/>
</dbReference>
<dbReference type="PROSITE" id="PS51257">
    <property type="entry name" value="PROKAR_LIPOPROTEIN"/>
    <property type="match status" value="1"/>
</dbReference>
<comment type="caution">
    <text evidence="3">The sequence shown here is derived from an EMBL/GenBank/DDBJ whole genome shotgun (WGS) entry which is preliminary data.</text>
</comment>
<protein>
    <recommendedName>
        <fullName evidence="1">Thiol:disulfide interchange protein</fullName>
    </recommendedName>
</protein>
<dbReference type="EMBL" id="SNZF01000012">
    <property type="protein sequence ID" value="TDR34811.1"/>
    <property type="molecule type" value="Genomic_DNA"/>
</dbReference>
<dbReference type="InterPro" id="IPR012336">
    <property type="entry name" value="Thioredoxin-like_fold"/>
</dbReference>
<keyword evidence="1" id="KW-0574">Periplasm</keyword>
<comment type="function">
    <text evidence="1">Required for disulfide bond formation in some periplasmic proteins. Acts by transferring its disulfide bond to other proteins and is reduced in the process.</text>
</comment>
<proteinExistence type="inferred from homology"/>
<feature type="signal peptide" evidence="1">
    <location>
        <begin position="1"/>
        <end position="18"/>
    </location>
</feature>
<feature type="chain" id="PRO_5020899355" description="Thiol:disulfide interchange protein" evidence="1">
    <location>
        <begin position="19"/>
        <end position="260"/>
    </location>
</feature>
<reference evidence="3 4" key="1">
    <citation type="submission" date="2019-03" db="EMBL/GenBank/DDBJ databases">
        <title>Genomic Encyclopedia of Type Strains, Phase IV (KMG-IV): sequencing the most valuable type-strain genomes for metagenomic binning, comparative biology and taxonomic classification.</title>
        <authorList>
            <person name="Goeker M."/>
        </authorList>
    </citation>
    <scope>NUCLEOTIDE SEQUENCE [LARGE SCALE GENOMIC DNA]</scope>
    <source>
        <strain evidence="3 4">DSM 11603</strain>
    </source>
</reference>
<dbReference type="PANTHER" id="PTHR35272:SF4">
    <property type="entry name" value="THIOL:DISULFIDE INTERCHANGE PROTEIN DSBG"/>
    <property type="match status" value="1"/>
</dbReference>
<sequence>MKKLLLTAVLASALSACSDSNEPGGSPASNTDAPVLDTLKAQGLTILGPLDVPGGLDAFAASAGTQALAVYVMPDSGYALIGTLIDEAGNPVADEELRRIVSEPLEQDAWDSLEAAGWVGDGRPDAERIIYVFTDANCPFCNQLWTSARPWVEAGRVQLRHVMVGVIRADSAAKAAAILEAEDPEAALSLNEIHHSEGGIAPLETISDESNAQLNANVELMRQLGFGGTPGLIAKNDDGSLRFQSGVPRGAALEELFGPL</sequence>
<dbReference type="PANTHER" id="PTHR35272">
    <property type="entry name" value="THIOL:DISULFIDE INTERCHANGE PROTEIN DSBC-RELATED"/>
    <property type="match status" value="1"/>
</dbReference>
<dbReference type="Gene3D" id="3.10.450.70">
    <property type="entry name" value="Disulphide bond isomerase, DsbC/G, N-terminal"/>
    <property type="match status" value="1"/>
</dbReference>
<dbReference type="Proteomes" id="UP000294958">
    <property type="component" value="Unassembled WGS sequence"/>
</dbReference>
<evidence type="ECO:0000259" key="2">
    <source>
        <dbReference type="Pfam" id="PF13098"/>
    </source>
</evidence>
<dbReference type="SUPFAM" id="SSF52833">
    <property type="entry name" value="Thioredoxin-like"/>
    <property type="match status" value="1"/>
</dbReference>
<dbReference type="InterPro" id="IPR051470">
    <property type="entry name" value="Thiol:disulfide_interchange"/>
</dbReference>